<protein>
    <submittedName>
        <fullName evidence="1">Uncharacterized protein</fullName>
    </submittedName>
</protein>
<proteinExistence type="predicted"/>
<evidence type="ECO:0000313" key="2">
    <source>
        <dbReference type="Proteomes" id="UP001501508"/>
    </source>
</evidence>
<accession>A0ABP8LZC4</accession>
<dbReference type="EMBL" id="BAABEY010000020">
    <property type="protein sequence ID" value="GAA4439285.1"/>
    <property type="molecule type" value="Genomic_DNA"/>
</dbReference>
<name>A0ABP8LZC4_9BACT</name>
<keyword evidence="2" id="KW-1185">Reference proteome</keyword>
<reference evidence="2" key="1">
    <citation type="journal article" date="2019" name="Int. J. Syst. Evol. Microbiol.">
        <title>The Global Catalogue of Microorganisms (GCM) 10K type strain sequencing project: providing services to taxonomists for standard genome sequencing and annotation.</title>
        <authorList>
            <consortium name="The Broad Institute Genomics Platform"/>
            <consortium name="The Broad Institute Genome Sequencing Center for Infectious Disease"/>
            <person name="Wu L."/>
            <person name="Ma J."/>
        </authorList>
    </citation>
    <scope>NUCLEOTIDE SEQUENCE [LARGE SCALE GENOMIC DNA]</scope>
    <source>
        <strain evidence="2">JCM 31920</strain>
    </source>
</reference>
<organism evidence="1 2">
    <name type="scientific">Ravibacter arvi</name>
    <dbReference type="NCBI Taxonomy" id="2051041"/>
    <lineage>
        <taxon>Bacteria</taxon>
        <taxon>Pseudomonadati</taxon>
        <taxon>Bacteroidota</taxon>
        <taxon>Cytophagia</taxon>
        <taxon>Cytophagales</taxon>
        <taxon>Spirosomataceae</taxon>
        <taxon>Ravibacter</taxon>
    </lineage>
</organism>
<sequence length="414" mass="49320">MQYPRIFKSPNLTRVFGAWQEEDLKYWHHRVGEIFGRTISVCVEATDENELPAGCRINPLEWQVLDELCNILRCSRSSWRFWTVELVEKAIPDLVKACIWKNAILQEPTYYRDVVNRYAEEGLGFLKGLTDYFTRYSQDQKASTRRHLVNRYLAAPYTDGDAHAILIRALRCFVTLRVNRKSKQEYLFRFTPDLRLSLWGRVFDKYLYEQLCLYIYLFRNQEEAHFFLERRQQLVNFVSTRLPPNHEDLAEVIVGETFDYLIKRRNAYSKVPDEIWIDTGLDTFFIGNILSSKRIQRFWGKRKRMDEQFDEEECCGQDSQYDDDVSVRPKKSAAVSQTRDFSSSGNSERNRLLRYYVNKLEPACRSYFQWEFFGIQTDGKEAFETLRMNDIEKPCLKKLRDILIENGYYDLFVK</sequence>
<dbReference type="RefSeq" id="WP_345028687.1">
    <property type="nucleotide sequence ID" value="NZ_BAABEY010000020.1"/>
</dbReference>
<comment type="caution">
    <text evidence="1">The sequence shown here is derived from an EMBL/GenBank/DDBJ whole genome shotgun (WGS) entry which is preliminary data.</text>
</comment>
<evidence type="ECO:0000313" key="1">
    <source>
        <dbReference type="EMBL" id="GAA4439285.1"/>
    </source>
</evidence>
<gene>
    <name evidence="1" type="ORF">GCM10023091_21240</name>
</gene>
<dbReference type="Proteomes" id="UP001501508">
    <property type="component" value="Unassembled WGS sequence"/>
</dbReference>